<gene>
    <name evidence="7" type="ORF">CEUR00632_LOCUS6554</name>
</gene>
<dbReference type="PROSITE" id="PS01359">
    <property type="entry name" value="ZF_PHD_1"/>
    <property type="match status" value="1"/>
</dbReference>
<protein>
    <recommendedName>
        <fullName evidence="8">PHD-type domain-containing protein</fullName>
    </recommendedName>
</protein>
<dbReference type="PROSITE" id="PS51038">
    <property type="entry name" value="BAH"/>
    <property type="match status" value="1"/>
</dbReference>
<evidence type="ECO:0000259" key="6">
    <source>
        <dbReference type="PROSITE" id="PS51038"/>
    </source>
</evidence>
<organism evidence="7">
    <name type="scientific">Chlamydomonas euryale</name>
    <dbReference type="NCBI Taxonomy" id="1486919"/>
    <lineage>
        <taxon>Eukaryota</taxon>
        <taxon>Viridiplantae</taxon>
        <taxon>Chlorophyta</taxon>
        <taxon>core chlorophytes</taxon>
        <taxon>Chlorophyceae</taxon>
        <taxon>CS clade</taxon>
        <taxon>Chlamydomonadales</taxon>
        <taxon>Chlamydomonadaceae</taxon>
        <taxon>Chlamydomonas</taxon>
    </lineage>
</organism>
<dbReference type="EMBL" id="HBEC01014200">
    <property type="protein sequence ID" value="CAD8286516.1"/>
    <property type="molecule type" value="Transcribed_RNA"/>
</dbReference>
<dbReference type="Gene3D" id="2.30.30.490">
    <property type="match status" value="1"/>
</dbReference>
<dbReference type="PROSITE" id="PS50016">
    <property type="entry name" value="ZF_PHD_2"/>
    <property type="match status" value="1"/>
</dbReference>
<dbReference type="SMART" id="SM00249">
    <property type="entry name" value="PHD"/>
    <property type="match status" value="1"/>
</dbReference>
<keyword evidence="1" id="KW-0479">Metal-binding</keyword>
<evidence type="ECO:0000256" key="1">
    <source>
        <dbReference type="ARBA" id="ARBA00022723"/>
    </source>
</evidence>
<dbReference type="SMART" id="SM00439">
    <property type="entry name" value="BAH"/>
    <property type="match status" value="1"/>
</dbReference>
<evidence type="ECO:0000256" key="4">
    <source>
        <dbReference type="PROSITE-ProRule" id="PRU00146"/>
    </source>
</evidence>
<dbReference type="PANTHER" id="PTHR46364">
    <property type="entry name" value="OS08G0421900 PROTEIN"/>
    <property type="match status" value="1"/>
</dbReference>
<evidence type="ECO:0000256" key="3">
    <source>
        <dbReference type="ARBA" id="ARBA00022833"/>
    </source>
</evidence>
<sequence>MPPSAPSTSIQQFEASGVQYRPGDVCLMVPHEAGAQPYVGEIMKIQSDEELLVKWYYRPEEAVSGRKPFHGAQELFDSDHTDVCPTASVLTKCAVHSLRAYEALPHISEHDYFVRFRYHAASQRFEPSRVPVYCKCEQPYNPDRPMIRCIECDSWYHHDCLGMSMSDLAELLATDFVCTSCDAQAKAQLNGRAQI</sequence>
<dbReference type="InterPro" id="IPR019786">
    <property type="entry name" value="Zinc_finger_PHD-type_CS"/>
</dbReference>
<dbReference type="InterPro" id="IPR011011">
    <property type="entry name" value="Znf_FYVE_PHD"/>
</dbReference>
<keyword evidence="2 4" id="KW-0863">Zinc-finger</keyword>
<feature type="domain" description="PHD-type" evidence="5">
    <location>
        <begin position="131"/>
        <end position="184"/>
    </location>
</feature>
<dbReference type="AlphaFoldDB" id="A0A7R9V747"/>
<evidence type="ECO:0008006" key="8">
    <source>
        <dbReference type="Google" id="ProtNLM"/>
    </source>
</evidence>
<name>A0A7R9V747_9CHLO</name>
<evidence type="ECO:0000256" key="2">
    <source>
        <dbReference type="ARBA" id="ARBA00022771"/>
    </source>
</evidence>
<evidence type="ECO:0000259" key="5">
    <source>
        <dbReference type="PROSITE" id="PS50016"/>
    </source>
</evidence>
<proteinExistence type="predicted"/>
<dbReference type="Pfam" id="PF01426">
    <property type="entry name" value="BAH"/>
    <property type="match status" value="1"/>
</dbReference>
<dbReference type="Gene3D" id="3.30.40.10">
    <property type="entry name" value="Zinc/RING finger domain, C3HC4 (zinc finger)"/>
    <property type="match status" value="1"/>
</dbReference>
<dbReference type="InterPro" id="IPR001965">
    <property type="entry name" value="Znf_PHD"/>
</dbReference>
<feature type="domain" description="BAH" evidence="6">
    <location>
        <begin position="18"/>
        <end position="129"/>
    </location>
</feature>
<dbReference type="GO" id="GO:0008270">
    <property type="term" value="F:zinc ion binding"/>
    <property type="evidence" value="ECO:0007669"/>
    <property type="project" value="UniProtKB-KW"/>
</dbReference>
<dbReference type="GO" id="GO:0003682">
    <property type="term" value="F:chromatin binding"/>
    <property type="evidence" value="ECO:0007669"/>
    <property type="project" value="InterPro"/>
</dbReference>
<dbReference type="SUPFAM" id="SSF57903">
    <property type="entry name" value="FYVE/PHD zinc finger"/>
    <property type="match status" value="1"/>
</dbReference>
<dbReference type="InterPro" id="IPR013083">
    <property type="entry name" value="Znf_RING/FYVE/PHD"/>
</dbReference>
<dbReference type="InterPro" id="IPR019787">
    <property type="entry name" value="Znf_PHD-finger"/>
</dbReference>
<reference evidence="7" key="1">
    <citation type="submission" date="2021-01" db="EMBL/GenBank/DDBJ databases">
        <authorList>
            <person name="Corre E."/>
            <person name="Pelletier E."/>
            <person name="Niang G."/>
            <person name="Scheremetjew M."/>
            <person name="Finn R."/>
            <person name="Kale V."/>
            <person name="Holt S."/>
            <person name="Cochrane G."/>
            <person name="Meng A."/>
            <person name="Brown T."/>
            <person name="Cohen L."/>
        </authorList>
    </citation>
    <scope>NUCLEOTIDE SEQUENCE</scope>
    <source>
        <strain evidence="7">CCMP219</strain>
    </source>
</reference>
<evidence type="ECO:0000313" key="7">
    <source>
        <dbReference type="EMBL" id="CAD8286516.1"/>
    </source>
</evidence>
<dbReference type="Pfam" id="PF00628">
    <property type="entry name" value="PHD"/>
    <property type="match status" value="1"/>
</dbReference>
<keyword evidence="3" id="KW-0862">Zinc</keyword>
<accession>A0A7R9V747</accession>
<dbReference type="InterPro" id="IPR043151">
    <property type="entry name" value="BAH_sf"/>
</dbReference>
<dbReference type="InterPro" id="IPR001025">
    <property type="entry name" value="BAH_dom"/>
</dbReference>